<dbReference type="OrthoDB" id="9815592at2"/>
<keyword evidence="2 4" id="KW-0808">Transferase</keyword>
<evidence type="ECO:0000256" key="1">
    <source>
        <dbReference type="ARBA" id="ARBA00007274"/>
    </source>
</evidence>
<feature type="region of interest" description="Disordered" evidence="3">
    <location>
        <begin position="37"/>
        <end position="78"/>
    </location>
</feature>
<dbReference type="GO" id="GO:0008374">
    <property type="term" value="F:O-acyltransferase activity"/>
    <property type="evidence" value="ECO:0007669"/>
    <property type="project" value="TreeGrafter"/>
</dbReference>
<dbReference type="GO" id="GO:0005829">
    <property type="term" value="C:cytosol"/>
    <property type="evidence" value="ECO:0007669"/>
    <property type="project" value="TreeGrafter"/>
</dbReference>
<dbReference type="Proteomes" id="UP000294881">
    <property type="component" value="Unassembled WGS sequence"/>
</dbReference>
<evidence type="ECO:0000313" key="5">
    <source>
        <dbReference type="Proteomes" id="UP000294881"/>
    </source>
</evidence>
<name>A0A4R2GJK0_9HYPH</name>
<dbReference type="InterPro" id="IPR011004">
    <property type="entry name" value="Trimer_LpxA-like_sf"/>
</dbReference>
<dbReference type="SUPFAM" id="SSF51161">
    <property type="entry name" value="Trimeric LpxA-like enzymes"/>
    <property type="match status" value="1"/>
</dbReference>
<reference evidence="4 5" key="1">
    <citation type="submission" date="2019-03" db="EMBL/GenBank/DDBJ databases">
        <title>Genomic Encyclopedia of Type Strains, Phase IV (KMG-IV): sequencing the most valuable type-strain genomes for metagenomic binning, comparative biology and taxonomic classification.</title>
        <authorList>
            <person name="Goeker M."/>
        </authorList>
    </citation>
    <scope>NUCLEOTIDE SEQUENCE [LARGE SCALE GENOMIC DNA]</scope>
    <source>
        <strain evidence="4 5">DSM 22958</strain>
    </source>
</reference>
<dbReference type="InterPro" id="IPR051159">
    <property type="entry name" value="Hexapeptide_acetyltransf"/>
</dbReference>
<dbReference type="RefSeq" id="WP_132010620.1">
    <property type="nucleotide sequence ID" value="NZ_JBHUNN010000002.1"/>
</dbReference>
<organism evidence="4 5">
    <name type="scientific">Camelimonas lactis</name>
    <dbReference type="NCBI Taxonomy" id="659006"/>
    <lineage>
        <taxon>Bacteria</taxon>
        <taxon>Pseudomonadati</taxon>
        <taxon>Pseudomonadota</taxon>
        <taxon>Alphaproteobacteria</taxon>
        <taxon>Hyphomicrobiales</taxon>
        <taxon>Chelatococcaceae</taxon>
        <taxon>Camelimonas</taxon>
    </lineage>
</organism>
<dbReference type="NCBIfam" id="NF007797">
    <property type="entry name" value="PRK10502.1"/>
    <property type="match status" value="1"/>
</dbReference>
<dbReference type="EMBL" id="SLWL01000023">
    <property type="protein sequence ID" value="TCO08502.1"/>
    <property type="molecule type" value="Genomic_DNA"/>
</dbReference>
<dbReference type="PANTHER" id="PTHR23416:SF23">
    <property type="entry name" value="ACETYLTRANSFERASE C18B11.09C-RELATED"/>
    <property type="match status" value="1"/>
</dbReference>
<gene>
    <name evidence="4" type="ORF">EV666_12320</name>
</gene>
<evidence type="ECO:0000313" key="4">
    <source>
        <dbReference type="EMBL" id="TCO08502.1"/>
    </source>
</evidence>
<feature type="region of interest" description="Disordered" evidence="3">
    <location>
        <begin position="259"/>
        <end position="291"/>
    </location>
</feature>
<proteinExistence type="inferred from homology"/>
<accession>A0A4R2GJK0</accession>
<sequence>MNIPDTGVGAPHASSRATRPLLLRTWLGAIGRGARSGFHVAPENRRAPPRAPEEKTPESRANKPARSAAAEPGAVLPGHSPHALGELVFQDLRRFRVPPDFRGRGIAVVALWRIVQGSLFAWSPPPLHGWRRLLLRLFGARIGEGVRIMPTARVAYPWKLSIGDHTWIGGGAELYSLAPIVIGAHAVISQRSYLCAAGHAVDHLDFRYAAAPVVIGDQVWVAMDAMVAPGVTIGPGAVLGARSSAFHDIPPGVIAVGCPARPGRRRPAQPPLPGGQDAQRDAHKHGACPSYSAGAAATASAWIRHGHAGPRQPG</sequence>
<feature type="compositionally biased region" description="Basic and acidic residues" evidence="3">
    <location>
        <begin position="42"/>
        <end position="61"/>
    </location>
</feature>
<keyword evidence="5" id="KW-1185">Reference proteome</keyword>
<evidence type="ECO:0000256" key="2">
    <source>
        <dbReference type="ARBA" id="ARBA00022679"/>
    </source>
</evidence>
<comment type="similarity">
    <text evidence="1">Belongs to the transferase hexapeptide repeat family.</text>
</comment>
<protein>
    <submittedName>
        <fullName evidence="4">Acetyltransferase-like isoleucine patch superfamily enzyme</fullName>
    </submittedName>
</protein>
<evidence type="ECO:0000256" key="3">
    <source>
        <dbReference type="SAM" id="MobiDB-lite"/>
    </source>
</evidence>
<dbReference type="PANTHER" id="PTHR23416">
    <property type="entry name" value="SIALIC ACID SYNTHASE-RELATED"/>
    <property type="match status" value="1"/>
</dbReference>
<dbReference type="AlphaFoldDB" id="A0A4R2GJK0"/>
<comment type="caution">
    <text evidence="4">The sequence shown here is derived from an EMBL/GenBank/DDBJ whole genome shotgun (WGS) entry which is preliminary data.</text>
</comment>
<dbReference type="InterPro" id="IPR001451">
    <property type="entry name" value="Hexapep"/>
</dbReference>
<dbReference type="Pfam" id="PF00132">
    <property type="entry name" value="Hexapep"/>
    <property type="match status" value="1"/>
</dbReference>
<dbReference type="CDD" id="cd05825">
    <property type="entry name" value="LbH_wcaF_like"/>
    <property type="match status" value="1"/>
</dbReference>
<dbReference type="Gene3D" id="2.160.10.10">
    <property type="entry name" value="Hexapeptide repeat proteins"/>
    <property type="match status" value="1"/>
</dbReference>